<dbReference type="InterPro" id="IPR027417">
    <property type="entry name" value="P-loop_NTPase"/>
</dbReference>
<keyword evidence="6" id="KW-1185">Reference proteome</keyword>
<evidence type="ECO:0008006" key="7">
    <source>
        <dbReference type="Google" id="ProtNLM"/>
    </source>
</evidence>
<reference evidence="5 6" key="1">
    <citation type="submission" date="2017-09" db="EMBL/GenBank/DDBJ databases">
        <title>The draft genome sequences of Marinobacter sp. PWS21.</title>
        <authorList>
            <person name="Cao J."/>
        </authorList>
    </citation>
    <scope>NUCLEOTIDE SEQUENCE [LARGE SCALE GENOMIC DNA]</scope>
    <source>
        <strain evidence="5 6">PWS21</strain>
    </source>
</reference>
<keyword evidence="2" id="KW-0547">Nucleotide-binding</keyword>
<sequence>MMENPDSAAVKLVIAGPVGAGKTTTIRSLSETEPLSTEMPMTEAAMGDKTTTTVAFDFSTVMLDEEVPLFIYGLPGQSRFQHMWPIILEGAFGVVLVLDARDEALEGTCQEWLGVLDEIVPGLPVVIGVTKTDTLEAPSLRSLRSALASKGIVLPVFTFDARNREQANHVIRALLATMA</sequence>
<dbReference type="PANTHER" id="PTHR42708">
    <property type="entry name" value="ATP/GTP-BINDING PROTEIN-RELATED"/>
    <property type="match status" value="1"/>
</dbReference>
<keyword evidence="4" id="KW-0342">GTP-binding</keyword>
<evidence type="ECO:0000313" key="5">
    <source>
        <dbReference type="EMBL" id="PHQ16480.1"/>
    </source>
</evidence>
<name>A0A2G1UPY3_9GAMM</name>
<dbReference type="PANTHER" id="PTHR42708:SF1">
    <property type="entry name" value="GLIDING MOTILITY PROTEIN MGLA"/>
    <property type="match status" value="1"/>
</dbReference>
<dbReference type="InterPro" id="IPR004130">
    <property type="entry name" value="Gpn"/>
</dbReference>
<organism evidence="5 6">
    <name type="scientific">Marinobacter profundi</name>
    <dbReference type="NCBI Taxonomy" id="2666256"/>
    <lineage>
        <taxon>Bacteria</taxon>
        <taxon>Pseudomonadati</taxon>
        <taxon>Pseudomonadota</taxon>
        <taxon>Gammaproteobacteria</taxon>
        <taxon>Pseudomonadales</taxon>
        <taxon>Marinobacteraceae</taxon>
        <taxon>Marinobacter</taxon>
    </lineage>
</organism>
<protein>
    <recommendedName>
        <fullName evidence="7">GTP-binding protein</fullName>
    </recommendedName>
</protein>
<evidence type="ECO:0000313" key="6">
    <source>
        <dbReference type="Proteomes" id="UP000231409"/>
    </source>
</evidence>
<comment type="caution">
    <text evidence="5">The sequence shown here is derived from an EMBL/GenBank/DDBJ whole genome shotgun (WGS) entry which is preliminary data.</text>
</comment>
<dbReference type="AlphaFoldDB" id="A0A2G1UPY3"/>
<dbReference type="InterPro" id="IPR052705">
    <property type="entry name" value="Gliding_Motility_GTPase"/>
</dbReference>
<evidence type="ECO:0000256" key="1">
    <source>
        <dbReference type="ARBA" id="ARBA00005290"/>
    </source>
</evidence>
<dbReference type="SUPFAM" id="SSF52540">
    <property type="entry name" value="P-loop containing nucleoside triphosphate hydrolases"/>
    <property type="match status" value="1"/>
</dbReference>
<proteinExistence type="inferred from homology"/>
<gene>
    <name evidence="5" type="ORF">CLH61_05280</name>
</gene>
<dbReference type="Gene3D" id="3.40.50.300">
    <property type="entry name" value="P-loop containing nucleotide triphosphate hydrolases"/>
    <property type="match status" value="1"/>
</dbReference>
<evidence type="ECO:0000256" key="2">
    <source>
        <dbReference type="ARBA" id="ARBA00022741"/>
    </source>
</evidence>
<keyword evidence="3" id="KW-0378">Hydrolase</keyword>
<accession>A0A2G1UPY3</accession>
<dbReference type="GO" id="GO:0005525">
    <property type="term" value="F:GTP binding"/>
    <property type="evidence" value="ECO:0007669"/>
    <property type="project" value="UniProtKB-KW"/>
</dbReference>
<dbReference type="EMBL" id="NTFH01000004">
    <property type="protein sequence ID" value="PHQ16480.1"/>
    <property type="molecule type" value="Genomic_DNA"/>
</dbReference>
<dbReference type="RefSeq" id="WP_099613641.1">
    <property type="nucleotide sequence ID" value="NZ_KZ319368.1"/>
</dbReference>
<dbReference type="GO" id="GO:0016787">
    <property type="term" value="F:hydrolase activity"/>
    <property type="evidence" value="ECO:0007669"/>
    <property type="project" value="UniProtKB-KW"/>
</dbReference>
<dbReference type="Proteomes" id="UP000231409">
    <property type="component" value="Unassembled WGS sequence"/>
</dbReference>
<comment type="similarity">
    <text evidence="1">Belongs to the GPN-loop GTPase family.</text>
</comment>
<dbReference type="Pfam" id="PF03029">
    <property type="entry name" value="ATP_bind_1"/>
    <property type="match status" value="1"/>
</dbReference>
<evidence type="ECO:0000256" key="3">
    <source>
        <dbReference type="ARBA" id="ARBA00022801"/>
    </source>
</evidence>
<dbReference type="CDD" id="cd00882">
    <property type="entry name" value="Ras_like_GTPase"/>
    <property type="match status" value="1"/>
</dbReference>
<evidence type="ECO:0000256" key="4">
    <source>
        <dbReference type="ARBA" id="ARBA00023134"/>
    </source>
</evidence>